<dbReference type="AlphaFoldDB" id="A0AA86TNL2"/>
<evidence type="ECO:0000313" key="5">
    <source>
        <dbReference type="Proteomes" id="UP001642409"/>
    </source>
</evidence>
<reference evidence="4 5" key="2">
    <citation type="submission" date="2024-07" db="EMBL/GenBank/DDBJ databases">
        <authorList>
            <person name="Akdeniz Z."/>
        </authorList>
    </citation>
    <scope>NUCLEOTIDE SEQUENCE [LARGE SCALE GENOMIC DNA]</scope>
</reference>
<dbReference type="Pfam" id="PF12799">
    <property type="entry name" value="LRR_4"/>
    <property type="match status" value="3"/>
</dbReference>
<accession>A0AA86TNL2</accession>
<dbReference type="Proteomes" id="UP001642409">
    <property type="component" value="Unassembled WGS sequence"/>
</dbReference>
<evidence type="ECO:0000313" key="3">
    <source>
        <dbReference type="EMBL" id="CAI9921237.1"/>
    </source>
</evidence>
<dbReference type="SMART" id="SM00365">
    <property type="entry name" value="LRR_SD22"/>
    <property type="match status" value="10"/>
</dbReference>
<organism evidence="3">
    <name type="scientific">Hexamita inflata</name>
    <dbReference type="NCBI Taxonomy" id="28002"/>
    <lineage>
        <taxon>Eukaryota</taxon>
        <taxon>Metamonada</taxon>
        <taxon>Diplomonadida</taxon>
        <taxon>Hexamitidae</taxon>
        <taxon>Hexamitinae</taxon>
        <taxon>Hexamita</taxon>
    </lineage>
</organism>
<protein>
    <submittedName>
        <fullName evidence="3">Leucine-rich repeat domain-containing protein</fullName>
    </submittedName>
    <submittedName>
        <fullName evidence="4">Leucine-rich_repeat domain-containing protein</fullName>
    </submittedName>
</protein>
<keyword evidence="2" id="KW-0677">Repeat</keyword>
<dbReference type="PANTHER" id="PTHR46652">
    <property type="entry name" value="LEUCINE-RICH REPEAT AND IQ DOMAIN-CONTAINING PROTEIN 1-RELATED"/>
    <property type="match status" value="1"/>
</dbReference>
<dbReference type="InterPro" id="IPR001611">
    <property type="entry name" value="Leu-rich_rpt"/>
</dbReference>
<dbReference type="SUPFAM" id="SSF52058">
    <property type="entry name" value="L domain-like"/>
    <property type="match status" value="2"/>
</dbReference>
<dbReference type="EMBL" id="CATOUU010000218">
    <property type="protein sequence ID" value="CAI9921237.1"/>
    <property type="molecule type" value="Genomic_DNA"/>
</dbReference>
<evidence type="ECO:0000313" key="4">
    <source>
        <dbReference type="EMBL" id="CAL6088790.1"/>
    </source>
</evidence>
<comment type="caution">
    <text evidence="3">The sequence shown here is derived from an EMBL/GenBank/DDBJ whole genome shotgun (WGS) entry which is preliminary data.</text>
</comment>
<dbReference type="InterPro" id="IPR050836">
    <property type="entry name" value="SDS22/Internalin_LRR"/>
</dbReference>
<dbReference type="EMBL" id="CAXDID020000411">
    <property type="protein sequence ID" value="CAL6088790.1"/>
    <property type="molecule type" value="Genomic_DNA"/>
</dbReference>
<dbReference type="Gene3D" id="3.80.10.10">
    <property type="entry name" value="Ribonuclease Inhibitor"/>
    <property type="match status" value="3"/>
</dbReference>
<reference evidence="3" key="1">
    <citation type="submission" date="2023-06" db="EMBL/GenBank/DDBJ databases">
        <authorList>
            <person name="Kurt Z."/>
        </authorList>
    </citation>
    <scope>NUCLEOTIDE SEQUENCE</scope>
</reference>
<evidence type="ECO:0000256" key="2">
    <source>
        <dbReference type="ARBA" id="ARBA00022737"/>
    </source>
</evidence>
<dbReference type="InterPro" id="IPR032675">
    <property type="entry name" value="LRR_dom_sf"/>
</dbReference>
<dbReference type="SMART" id="SM00369">
    <property type="entry name" value="LRR_TYP"/>
    <property type="match status" value="9"/>
</dbReference>
<dbReference type="PROSITE" id="PS51450">
    <property type="entry name" value="LRR"/>
    <property type="match status" value="11"/>
</dbReference>
<keyword evidence="5" id="KW-1185">Reference proteome</keyword>
<name>A0AA86TNL2_9EUKA</name>
<dbReference type="InterPro" id="IPR003591">
    <property type="entry name" value="Leu-rich_rpt_typical-subtyp"/>
</dbReference>
<keyword evidence="1" id="KW-0433">Leucine-rich repeat</keyword>
<dbReference type="PANTHER" id="PTHR46652:SF3">
    <property type="entry name" value="LEUCINE-RICH REPEAT-CONTAINING PROTEIN 9"/>
    <property type="match status" value="1"/>
</dbReference>
<sequence>MTTTIASYKHTISNKSAQPAILDETALKYKGDVRNVYLTISDDSNITNLDFAQQLNIKSLNLVQCFNITISPAALVELNIIKCQLQSVQGIGQMKSLQKLKLSQNLIKDFSELSLLGNLLHLNLSNSSLEDISFLSGLVKLTHLNLNFNRISDISALTQMAQLTHLGISNNLLTSLVALQSCLKLEYVDYENNNIDIQSVNIIISLPKLKNIDISYLTVSDDSDIQNLDFAKRLNVKSLYLIRCYNITISYANLWELNLVECQLTSIQGIRQMKTLLKLNLSDNLIQDYAELSELTALQNLNLSNNDINDISFLSGLTQINILNLNFNQIYDISFLQNFTQLIQLCVGNNKLKSIVSLQSCQNLEYLDVQNTQLDVASIDVIQSLPKLKDFIFDIVNYQIDENKYFDLYYKQYKDDNLHLKVNVDQRVHSFNFVKKINKEKKIKKLELNFNYIYLEILKGCQMFQQCNKMLCFFEEQLTDLTEVQINYRDIIPEQLSCTHYKGIQNLKQLKILKLQHLSSLDWIQETLKSTKYSFSQQFMNYFINLTSIQELTMNDMEIESVESLKDMKQLIKLTLSSNQISDIQYLRNLTNLIELDLSYNSITDIQVIKNMKKLNILYLEANNISNIQYIRKLINLQQLNIGANKISDINALQLLNNMEKLFICENKIIDISPLSGMHKLQKLELDSNYIVDIQPISKIFKQIFRQYAQIQQDDFFKDIYFNIAENYIIYSDGEFLFDLSGEQNQNKSGIQFLIQIYLDDQKTCTCKTHIQFMLRYKMIKAINSSHSQLAHIQQRFKRQEINKQNIFVPYFKLNQLNKEFSKNVQNLFKQYSEIELQVYQ</sequence>
<proteinExistence type="predicted"/>
<evidence type="ECO:0000256" key="1">
    <source>
        <dbReference type="ARBA" id="ARBA00022614"/>
    </source>
</evidence>
<dbReference type="InterPro" id="IPR025875">
    <property type="entry name" value="Leu-rich_rpt_4"/>
</dbReference>
<gene>
    <name evidence="4" type="ORF">HINF_LOCUS64296</name>
    <name evidence="3" type="ORF">HINF_LOCUS8882</name>
</gene>